<evidence type="ECO:0008006" key="5">
    <source>
        <dbReference type="Google" id="ProtNLM"/>
    </source>
</evidence>
<dbReference type="STRING" id="1943.AQJ64_43590"/>
<evidence type="ECO:0000256" key="2">
    <source>
        <dbReference type="PIRSR" id="PIRSR613078-2"/>
    </source>
</evidence>
<dbReference type="InterPro" id="IPR050275">
    <property type="entry name" value="PGM_Phosphatase"/>
</dbReference>
<organism evidence="3 4">
    <name type="scientific">Streptomyces griseoruber</name>
    <dbReference type="NCBI Taxonomy" id="1943"/>
    <lineage>
        <taxon>Bacteria</taxon>
        <taxon>Bacillati</taxon>
        <taxon>Actinomycetota</taxon>
        <taxon>Actinomycetes</taxon>
        <taxon>Kitasatosporales</taxon>
        <taxon>Streptomycetaceae</taxon>
        <taxon>Streptomyces</taxon>
    </lineage>
</organism>
<comment type="caution">
    <text evidence="3">The sequence shown here is derived from an EMBL/GenBank/DDBJ whole genome shotgun (WGS) entry which is preliminary data.</text>
</comment>
<dbReference type="AlphaFoldDB" id="A0A117R7B1"/>
<protein>
    <recommendedName>
        <fullName evidence="5">Phosphoglycerate mutase</fullName>
    </recommendedName>
</protein>
<dbReference type="InterPro" id="IPR013078">
    <property type="entry name" value="His_Pase_superF_clade-1"/>
</dbReference>
<dbReference type="GO" id="GO:0016791">
    <property type="term" value="F:phosphatase activity"/>
    <property type="evidence" value="ECO:0007669"/>
    <property type="project" value="TreeGrafter"/>
</dbReference>
<dbReference type="Gene3D" id="3.40.50.1240">
    <property type="entry name" value="Phosphoglycerate mutase-like"/>
    <property type="match status" value="1"/>
</dbReference>
<dbReference type="CDD" id="cd07067">
    <property type="entry name" value="HP_PGM_like"/>
    <property type="match status" value="1"/>
</dbReference>
<dbReference type="SMART" id="SM00855">
    <property type="entry name" value="PGAM"/>
    <property type="match status" value="1"/>
</dbReference>
<evidence type="ECO:0000313" key="3">
    <source>
        <dbReference type="EMBL" id="KUN75121.1"/>
    </source>
</evidence>
<dbReference type="Proteomes" id="UP000052982">
    <property type="component" value="Unassembled WGS sequence"/>
</dbReference>
<reference evidence="3 4" key="1">
    <citation type="submission" date="2015-10" db="EMBL/GenBank/DDBJ databases">
        <title>Draft genome sequence of Streptomyces griseoruber DSM 40281, type strain for the species Streptomyces griseoruber.</title>
        <authorList>
            <person name="Ruckert C."/>
            <person name="Winkler A."/>
            <person name="Kalinowski J."/>
            <person name="Kampfer P."/>
            <person name="Glaeser S."/>
        </authorList>
    </citation>
    <scope>NUCLEOTIDE SEQUENCE [LARGE SCALE GENOMIC DNA]</scope>
    <source>
        <strain evidence="3 4">DSM 40281</strain>
    </source>
</reference>
<gene>
    <name evidence="3" type="ORF">AQJ64_43590</name>
</gene>
<dbReference type="PANTHER" id="PTHR48100">
    <property type="entry name" value="BROAD-SPECIFICITY PHOSPHATASE YOR283W-RELATED"/>
    <property type="match status" value="1"/>
</dbReference>
<feature type="binding site" evidence="2">
    <location>
        <position position="69"/>
    </location>
    <ligand>
        <name>substrate</name>
    </ligand>
</feature>
<keyword evidence="4" id="KW-1185">Reference proteome</keyword>
<sequence>MEHSAHGSSTHVLLVRHAQSHASVKKLIAGSRSCRGLTERGREQAARLTARLAAERLRPHALLTSPVRRARETADILARGLRVGAPDVEREVRELDFGAADGLSVEEHLRRHGSFDMTADPDRPFAPGGETWNQFRIRAGRAADTLLSRHRGGSAVVVCHAGLIVAVMSALLDVVPQTLFTDATPAVTSINEFVHDGTRWRLGRFDDARHLDEA</sequence>
<name>A0A117R7B1_9ACTN</name>
<dbReference type="OrthoDB" id="3628970at2"/>
<dbReference type="GO" id="GO:0005737">
    <property type="term" value="C:cytoplasm"/>
    <property type="evidence" value="ECO:0007669"/>
    <property type="project" value="TreeGrafter"/>
</dbReference>
<accession>A0A117R7B1</accession>
<dbReference type="InterPro" id="IPR029033">
    <property type="entry name" value="His_PPase_superfam"/>
</dbReference>
<dbReference type="PANTHER" id="PTHR48100:SF59">
    <property type="entry name" value="ADENOSYLCOBALAMIN_ALPHA-RIBAZOLE PHOSPHATASE"/>
    <property type="match status" value="1"/>
</dbReference>
<feature type="active site" description="Tele-phosphohistidine intermediate" evidence="1">
    <location>
        <position position="17"/>
    </location>
</feature>
<dbReference type="Pfam" id="PF00300">
    <property type="entry name" value="His_Phos_1"/>
    <property type="match status" value="1"/>
</dbReference>
<feature type="active site" description="Proton donor/acceptor" evidence="1">
    <location>
        <position position="94"/>
    </location>
</feature>
<dbReference type="RefSeq" id="WP_055633122.1">
    <property type="nucleotide sequence ID" value="NZ_KQ948795.1"/>
</dbReference>
<dbReference type="EMBL" id="LMWW01000090">
    <property type="protein sequence ID" value="KUN75121.1"/>
    <property type="molecule type" value="Genomic_DNA"/>
</dbReference>
<evidence type="ECO:0000313" key="4">
    <source>
        <dbReference type="Proteomes" id="UP000052982"/>
    </source>
</evidence>
<proteinExistence type="predicted"/>
<evidence type="ECO:0000256" key="1">
    <source>
        <dbReference type="PIRSR" id="PIRSR613078-1"/>
    </source>
</evidence>
<dbReference type="SUPFAM" id="SSF53254">
    <property type="entry name" value="Phosphoglycerate mutase-like"/>
    <property type="match status" value="1"/>
</dbReference>